<feature type="transmembrane region" description="Helical" evidence="8">
    <location>
        <begin position="109"/>
        <end position="129"/>
    </location>
</feature>
<organism evidence="10 11">
    <name type="scientific">Megasphaera lornae</name>
    <dbReference type="NCBI Taxonomy" id="1000568"/>
    <lineage>
        <taxon>Bacteria</taxon>
        <taxon>Bacillati</taxon>
        <taxon>Bacillota</taxon>
        <taxon>Negativicutes</taxon>
        <taxon>Veillonellales</taxon>
        <taxon>Veillonellaceae</taxon>
        <taxon>Megasphaera</taxon>
    </lineage>
</organism>
<keyword evidence="7 8" id="KW-0472">Membrane</keyword>
<dbReference type="InterPro" id="IPR038731">
    <property type="entry name" value="RgtA/B/C-like"/>
</dbReference>
<comment type="subcellular location">
    <subcellularLocation>
        <location evidence="1">Cell membrane</location>
        <topology evidence="1">Multi-pass membrane protein</topology>
    </subcellularLocation>
</comment>
<dbReference type="PANTHER" id="PTHR33908:SF3">
    <property type="entry name" value="UNDECAPRENYL PHOSPHATE-ALPHA-4-AMINO-4-DEOXY-L-ARABINOSE ARABINOSYL TRANSFERASE"/>
    <property type="match status" value="1"/>
</dbReference>
<feature type="transmembrane region" description="Helical" evidence="8">
    <location>
        <begin position="339"/>
        <end position="360"/>
    </location>
</feature>
<accession>A0ABN0D0I9</accession>
<protein>
    <submittedName>
        <fullName evidence="10">Dolichyl-phosphate-mannose-protein mannosyltransferase</fullName>
        <ecNumber evidence="10">2.4.1.109</ecNumber>
    </submittedName>
</protein>
<evidence type="ECO:0000256" key="5">
    <source>
        <dbReference type="ARBA" id="ARBA00022692"/>
    </source>
</evidence>
<reference evidence="10 11" key="1">
    <citation type="submission" date="2011-04" db="EMBL/GenBank/DDBJ databases">
        <authorList>
            <person name="Harkins D.M."/>
            <person name="Madupu R."/>
            <person name="Durkin A.S."/>
            <person name="Torralba M."/>
            <person name="Methe B."/>
            <person name="Sutton G.G."/>
            <person name="Nelson K.E."/>
        </authorList>
    </citation>
    <scope>NUCLEOTIDE SEQUENCE [LARGE SCALE GENOMIC DNA]</scope>
    <source>
        <strain evidence="10 11">UPII 199-6</strain>
    </source>
</reference>
<feature type="domain" description="Glycosyltransferase RgtA/B/C/D-like" evidence="9">
    <location>
        <begin position="60"/>
        <end position="215"/>
    </location>
</feature>
<keyword evidence="6 8" id="KW-1133">Transmembrane helix</keyword>
<feature type="transmembrane region" description="Helical" evidence="8">
    <location>
        <begin position="255"/>
        <end position="275"/>
    </location>
</feature>
<keyword evidence="11" id="KW-1185">Reference proteome</keyword>
<evidence type="ECO:0000256" key="6">
    <source>
        <dbReference type="ARBA" id="ARBA00022989"/>
    </source>
</evidence>
<feature type="transmembrane region" description="Helical" evidence="8">
    <location>
        <begin position="366"/>
        <end position="386"/>
    </location>
</feature>
<feature type="transmembrane region" description="Helical" evidence="8">
    <location>
        <begin position="62"/>
        <end position="78"/>
    </location>
</feature>
<comment type="caution">
    <text evidence="10">The sequence shown here is derived from an EMBL/GenBank/DDBJ whole genome shotgun (WGS) entry which is preliminary data.</text>
</comment>
<proteinExistence type="predicted"/>
<dbReference type="Proteomes" id="UP000004018">
    <property type="component" value="Unassembled WGS sequence"/>
</dbReference>
<evidence type="ECO:0000256" key="2">
    <source>
        <dbReference type="ARBA" id="ARBA00022475"/>
    </source>
</evidence>
<sequence length="534" mass="60898">MHTRIKLLLLGLVCFLFFIIGNASLPVTDPVEANYALTAKEMLRHGDWLSPQIYGLYWYDKPIFIYWLLYLSYSLFGITDFAARLPGAFFGAATVVLGAWYLHRQSGRWRPALLLAALLSTSLECWFISHSIITDQPLFFFMCGTLLCAYIALTEGRKGYMTGAYVLAAGAVLTKGPVGLVLPGIFLLVFCLCQRNRVYLRRLFTWQGILLFLLLGGAWYVPMYLVHGQDFINGFLLFNNVTRATVSEHPEYNVWYYYFLLVPLSLLPWSGPCFYGWWRERGRRDAPVYATVWIVGTVLFYTAMATKYPTYSYLADMPLLLFGARALDRLMDRGREKAWFCLTVPTAIFWLALAIAAQTYHPRTFALPSLHTFTVFLVIMTVLLGIGQAKKAFPALPYLVTAGTVVMYILLIRQVCVPFYTYRSAVTLTPCVSRIQGDLYFFHTYPTSFVYYTGHPATCLIPQDTPASPGRRAVWNKKYVYPKETESSLLARLRRKHSVSILVPASRDDVFKRSALYPQFSHAETFGNYTLYTT</sequence>
<feature type="transmembrane region" description="Helical" evidence="8">
    <location>
        <begin position="165"/>
        <end position="191"/>
    </location>
</feature>
<evidence type="ECO:0000256" key="1">
    <source>
        <dbReference type="ARBA" id="ARBA00004651"/>
    </source>
</evidence>
<dbReference type="GO" id="GO:0004169">
    <property type="term" value="F:dolichyl-phosphate-mannose-protein mannosyltransferase activity"/>
    <property type="evidence" value="ECO:0007669"/>
    <property type="project" value="UniProtKB-EC"/>
</dbReference>
<feature type="transmembrane region" description="Helical" evidence="8">
    <location>
        <begin position="85"/>
        <end position="103"/>
    </location>
</feature>
<dbReference type="RefSeq" id="WP_007391102.1">
    <property type="nucleotide sequence ID" value="NZ_AFIJ01000027.1"/>
</dbReference>
<evidence type="ECO:0000259" key="9">
    <source>
        <dbReference type="Pfam" id="PF13231"/>
    </source>
</evidence>
<dbReference type="EMBL" id="AFIJ01000027">
    <property type="protein sequence ID" value="EGL40428.1"/>
    <property type="molecule type" value="Genomic_DNA"/>
</dbReference>
<evidence type="ECO:0000313" key="11">
    <source>
        <dbReference type="Proteomes" id="UP000004018"/>
    </source>
</evidence>
<evidence type="ECO:0000256" key="4">
    <source>
        <dbReference type="ARBA" id="ARBA00022679"/>
    </source>
</evidence>
<dbReference type="PANTHER" id="PTHR33908">
    <property type="entry name" value="MANNOSYLTRANSFERASE YKCB-RELATED"/>
    <property type="match status" value="1"/>
</dbReference>
<keyword evidence="5 8" id="KW-0812">Transmembrane</keyword>
<dbReference type="Pfam" id="PF13231">
    <property type="entry name" value="PMT_2"/>
    <property type="match status" value="1"/>
</dbReference>
<evidence type="ECO:0000256" key="3">
    <source>
        <dbReference type="ARBA" id="ARBA00022676"/>
    </source>
</evidence>
<dbReference type="EC" id="2.4.1.109" evidence="10"/>
<keyword evidence="2" id="KW-1003">Cell membrane</keyword>
<gene>
    <name evidence="10" type="ORF">HMPREF1039_1566</name>
</gene>
<evidence type="ECO:0000256" key="7">
    <source>
        <dbReference type="ARBA" id="ARBA00023136"/>
    </source>
</evidence>
<feature type="transmembrane region" description="Helical" evidence="8">
    <location>
        <begin position="203"/>
        <end position="221"/>
    </location>
</feature>
<evidence type="ECO:0000256" key="8">
    <source>
        <dbReference type="SAM" id="Phobius"/>
    </source>
</evidence>
<feature type="transmembrane region" description="Helical" evidence="8">
    <location>
        <begin position="136"/>
        <end position="153"/>
    </location>
</feature>
<name>A0ABN0D0I9_9FIRM</name>
<dbReference type="InterPro" id="IPR050297">
    <property type="entry name" value="LipidA_mod_glycosyltrf_83"/>
</dbReference>
<feature type="transmembrane region" description="Helical" evidence="8">
    <location>
        <begin position="393"/>
        <end position="411"/>
    </location>
</feature>
<feature type="transmembrane region" description="Helical" evidence="8">
    <location>
        <begin position="287"/>
        <end position="304"/>
    </location>
</feature>
<keyword evidence="4 10" id="KW-0808">Transferase</keyword>
<evidence type="ECO:0000313" key="10">
    <source>
        <dbReference type="EMBL" id="EGL40428.1"/>
    </source>
</evidence>
<keyword evidence="3 10" id="KW-0328">Glycosyltransferase</keyword>